<organism evidence="1 2">
    <name type="scientific">Jimgerdemannia flammicorona</name>
    <dbReference type="NCBI Taxonomy" id="994334"/>
    <lineage>
        <taxon>Eukaryota</taxon>
        <taxon>Fungi</taxon>
        <taxon>Fungi incertae sedis</taxon>
        <taxon>Mucoromycota</taxon>
        <taxon>Mucoromycotina</taxon>
        <taxon>Endogonomycetes</taxon>
        <taxon>Endogonales</taxon>
        <taxon>Endogonaceae</taxon>
        <taxon>Jimgerdemannia</taxon>
    </lineage>
</organism>
<name>A0A433QKE3_9FUNG</name>
<evidence type="ECO:0000313" key="1">
    <source>
        <dbReference type="EMBL" id="RUS30252.1"/>
    </source>
</evidence>
<gene>
    <name evidence="1" type="ORF">BC938DRAFT_479664</name>
</gene>
<dbReference type="InterPro" id="IPR011249">
    <property type="entry name" value="Metalloenz_LuxS/M16"/>
</dbReference>
<accession>A0A433QKE3</accession>
<dbReference type="SUPFAM" id="SSF63411">
    <property type="entry name" value="LuxS/MPP-like metallohydrolase"/>
    <property type="match status" value="1"/>
</dbReference>
<sequence length="140" mass="15456">MTQVDFMNQLAATENFSDVVQKLKVTNMNTIASHVLKHTSLRVAITCGEESVSMNEKALSTFLTALPKGSAKPPETIAFEPKYTKSFFPLPYAVNFSAKVLRGVPYTHPDGAKLQVYIGYPRLSVTITQTQLLLRHALSP</sequence>
<evidence type="ECO:0000313" key="2">
    <source>
        <dbReference type="Proteomes" id="UP000274822"/>
    </source>
</evidence>
<dbReference type="Proteomes" id="UP000274822">
    <property type="component" value="Unassembled WGS sequence"/>
</dbReference>
<proteinExistence type="predicted"/>
<reference evidence="1 2" key="1">
    <citation type="journal article" date="2018" name="New Phytol.">
        <title>Phylogenomics of Endogonaceae and evolution of mycorrhizas within Mucoromycota.</title>
        <authorList>
            <person name="Chang Y."/>
            <person name="Desiro A."/>
            <person name="Na H."/>
            <person name="Sandor L."/>
            <person name="Lipzen A."/>
            <person name="Clum A."/>
            <person name="Barry K."/>
            <person name="Grigoriev I.V."/>
            <person name="Martin F.M."/>
            <person name="Stajich J.E."/>
            <person name="Smith M.E."/>
            <person name="Bonito G."/>
            <person name="Spatafora J.W."/>
        </authorList>
    </citation>
    <scope>NUCLEOTIDE SEQUENCE [LARGE SCALE GENOMIC DNA]</scope>
    <source>
        <strain evidence="1 2">AD002</strain>
    </source>
</reference>
<dbReference type="EMBL" id="RBNJ01004104">
    <property type="protein sequence ID" value="RUS30252.1"/>
    <property type="molecule type" value="Genomic_DNA"/>
</dbReference>
<protein>
    <submittedName>
        <fullName evidence="1">Uncharacterized protein</fullName>
    </submittedName>
</protein>
<keyword evidence="2" id="KW-1185">Reference proteome</keyword>
<dbReference type="Gene3D" id="3.30.830.10">
    <property type="entry name" value="Metalloenzyme, LuxS/M16 peptidase-like"/>
    <property type="match status" value="2"/>
</dbReference>
<dbReference type="AlphaFoldDB" id="A0A433QKE3"/>
<dbReference type="GO" id="GO:0046872">
    <property type="term" value="F:metal ion binding"/>
    <property type="evidence" value="ECO:0007669"/>
    <property type="project" value="InterPro"/>
</dbReference>
<comment type="caution">
    <text evidence="1">The sequence shown here is derived from an EMBL/GenBank/DDBJ whole genome shotgun (WGS) entry which is preliminary data.</text>
</comment>